<proteinExistence type="predicted"/>
<name>A0A934QFQ9_9PROT</name>
<gene>
    <name evidence="1" type="ORF">CKO21_00125</name>
</gene>
<accession>A0A934QFQ9</accession>
<organism evidence="1 2">
    <name type="scientific">Rhodovibrio salinarum</name>
    <dbReference type="NCBI Taxonomy" id="1087"/>
    <lineage>
        <taxon>Bacteria</taxon>
        <taxon>Pseudomonadati</taxon>
        <taxon>Pseudomonadota</taxon>
        <taxon>Alphaproteobacteria</taxon>
        <taxon>Rhodospirillales</taxon>
        <taxon>Rhodovibrionaceae</taxon>
        <taxon>Rhodovibrio</taxon>
    </lineage>
</organism>
<keyword evidence="2" id="KW-1185">Reference proteome</keyword>
<dbReference type="EMBL" id="NRRE01000004">
    <property type="protein sequence ID" value="MBK1695655.1"/>
    <property type="molecule type" value="Genomic_DNA"/>
</dbReference>
<dbReference type="Proteomes" id="UP000778970">
    <property type="component" value="Unassembled WGS sequence"/>
</dbReference>
<reference evidence="1" key="2">
    <citation type="journal article" date="2020" name="Microorganisms">
        <title>Osmotic Adaptation and Compatible Solute Biosynthesis of Phototrophic Bacteria as Revealed from Genome Analyses.</title>
        <authorList>
            <person name="Imhoff J.F."/>
            <person name="Rahn T."/>
            <person name="Kunzel S."/>
            <person name="Keller A."/>
            <person name="Neulinger S.C."/>
        </authorList>
    </citation>
    <scope>NUCLEOTIDE SEQUENCE</scope>
    <source>
        <strain evidence="1">DSM 9154</strain>
    </source>
</reference>
<evidence type="ECO:0000313" key="2">
    <source>
        <dbReference type="Proteomes" id="UP000778970"/>
    </source>
</evidence>
<dbReference type="AlphaFoldDB" id="A0A934QFQ9"/>
<protein>
    <submittedName>
        <fullName evidence="1">Uncharacterized protein</fullName>
    </submittedName>
</protein>
<comment type="caution">
    <text evidence="1">The sequence shown here is derived from an EMBL/GenBank/DDBJ whole genome shotgun (WGS) entry which is preliminary data.</text>
</comment>
<sequence length="144" mass="16279">MQVIDEVREDFTHLIKADLGSTPSANQCLHGPLVSWLHLKARQVPQRPRQVHTSPEVEAKKRQFPAITQVISSLERGDDMTPYLGSSVRGSKATESTADQLFNDWKINHFHLGRFFEKPDKVDRTQHLLFVLVRADHAIALAGC</sequence>
<evidence type="ECO:0000313" key="1">
    <source>
        <dbReference type="EMBL" id="MBK1695655.1"/>
    </source>
</evidence>
<reference evidence="1" key="1">
    <citation type="submission" date="2017-08" db="EMBL/GenBank/DDBJ databases">
        <authorList>
            <person name="Imhoff J.F."/>
            <person name="Rahn T."/>
            <person name="Kuenzel S."/>
            <person name="Neulinger S.C."/>
        </authorList>
    </citation>
    <scope>NUCLEOTIDE SEQUENCE</scope>
    <source>
        <strain evidence="1">DSM 9154</strain>
    </source>
</reference>
<dbReference type="RefSeq" id="WP_027289858.1">
    <property type="nucleotide sequence ID" value="NZ_NRRE01000004.1"/>
</dbReference>